<dbReference type="Proteomes" id="UP000245396">
    <property type="component" value="Unassembled WGS sequence"/>
</dbReference>
<dbReference type="PANTHER" id="PTHR43827">
    <property type="entry name" value="2,5-DIKETO-D-GLUCONIC ACID REDUCTASE"/>
    <property type="match status" value="1"/>
</dbReference>
<evidence type="ECO:0000256" key="3">
    <source>
        <dbReference type="ARBA" id="ARBA00023002"/>
    </source>
</evidence>
<evidence type="ECO:0000256" key="5">
    <source>
        <dbReference type="PIRSR" id="PIRSR000097-1"/>
    </source>
</evidence>
<dbReference type="CDD" id="cd19140">
    <property type="entry name" value="AKR_AKR3F3"/>
    <property type="match status" value="1"/>
</dbReference>
<dbReference type="PRINTS" id="PR00069">
    <property type="entry name" value="ALDKETRDTASE"/>
</dbReference>
<dbReference type="Pfam" id="PF00248">
    <property type="entry name" value="Aldo_ket_red"/>
    <property type="match status" value="1"/>
</dbReference>
<evidence type="ECO:0000256" key="1">
    <source>
        <dbReference type="ARBA" id="ARBA00007905"/>
    </source>
</evidence>
<dbReference type="PIRSF" id="PIRSF000097">
    <property type="entry name" value="AKR"/>
    <property type="match status" value="1"/>
</dbReference>
<name>A0A316BUC5_PSESE</name>
<evidence type="ECO:0000256" key="4">
    <source>
        <dbReference type="ARBA" id="ARBA00049445"/>
    </source>
</evidence>
<keyword evidence="10" id="KW-1185">Reference proteome</keyword>
<dbReference type="STRING" id="1192868.GCA_000304395_00956"/>
<dbReference type="InterPro" id="IPR020471">
    <property type="entry name" value="AKR"/>
</dbReference>
<gene>
    <name evidence="9" type="ORF">C7441_11788</name>
</gene>
<accession>A0A316BUC5</accession>
<dbReference type="AlphaFoldDB" id="A0A316BUC5"/>
<feature type="active site" description="Proton donor" evidence="5">
    <location>
        <position position="47"/>
    </location>
</feature>
<comment type="similarity">
    <text evidence="1">Belongs to the aldo/keto reductase family.</text>
</comment>
<evidence type="ECO:0000313" key="9">
    <source>
        <dbReference type="EMBL" id="PWJ77676.1"/>
    </source>
</evidence>
<dbReference type="FunFam" id="3.20.20.100:FF:000002">
    <property type="entry name" value="2,5-diketo-D-gluconic acid reductase A"/>
    <property type="match status" value="1"/>
</dbReference>
<organism evidence="9 10">
    <name type="scientific">Pseudaminobacter salicylatoxidans</name>
    <dbReference type="NCBI Taxonomy" id="93369"/>
    <lineage>
        <taxon>Bacteria</taxon>
        <taxon>Pseudomonadati</taxon>
        <taxon>Pseudomonadota</taxon>
        <taxon>Alphaproteobacteria</taxon>
        <taxon>Hyphomicrobiales</taxon>
        <taxon>Phyllobacteriaceae</taxon>
        <taxon>Pseudaminobacter</taxon>
    </lineage>
</organism>
<feature type="domain" description="NADP-dependent oxidoreductase" evidence="8">
    <location>
        <begin position="14"/>
        <end position="257"/>
    </location>
</feature>
<reference evidence="9 10" key="1">
    <citation type="submission" date="2018-05" db="EMBL/GenBank/DDBJ databases">
        <title>Genomic Encyclopedia of Type Strains, Phase IV (KMG-IV): sequencing the most valuable type-strain genomes for metagenomic binning, comparative biology and taxonomic classification.</title>
        <authorList>
            <person name="Goeker M."/>
        </authorList>
    </citation>
    <scope>NUCLEOTIDE SEQUENCE [LARGE SCALE GENOMIC DNA]</scope>
    <source>
        <strain evidence="9 10">DSM 6986</strain>
    </source>
</reference>
<evidence type="ECO:0000259" key="8">
    <source>
        <dbReference type="Pfam" id="PF00248"/>
    </source>
</evidence>
<dbReference type="GO" id="GO:1990002">
    <property type="term" value="F:methylglyoxal reductase (NADPH) (acetol producing) activity"/>
    <property type="evidence" value="ECO:0007669"/>
    <property type="project" value="TreeGrafter"/>
</dbReference>
<dbReference type="InterPro" id="IPR018170">
    <property type="entry name" value="Aldo/ket_reductase_CS"/>
</dbReference>
<dbReference type="RefSeq" id="WP_109614397.1">
    <property type="nucleotide sequence ID" value="NZ_QGGG01000017.1"/>
</dbReference>
<dbReference type="PANTHER" id="PTHR43827:SF3">
    <property type="entry name" value="NADP-DEPENDENT OXIDOREDUCTASE DOMAIN-CONTAINING PROTEIN"/>
    <property type="match status" value="1"/>
</dbReference>
<dbReference type="InterPro" id="IPR023210">
    <property type="entry name" value="NADP_OxRdtase_dom"/>
</dbReference>
<evidence type="ECO:0000256" key="7">
    <source>
        <dbReference type="PIRSR" id="PIRSR000097-3"/>
    </source>
</evidence>
<dbReference type="SUPFAM" id="SSF51430">
    <property type="entry name" value="NAD(P)-linked oxidoreductase"/>
    <property type="match status" value="1"/>
</dbReference>
<dbReference type="Gene3D" id="3.20.20.100">
    <property type="entry name" value="NADP-dependent oxidoreductase domain"/>
    <property type="match status" value="1"/>
</dbReference>
<proteinExistence type="inferred from homology"/>
<feature type="site" description="Lowers pKa of active site Tyr" evidence="7">
    <location>
        <position position="72"/>
    </location>
</feature>
<evidence type="ECO:0000256" key="6">
    <source>
        <dbReference type="PIRSR" id="PIRSR000097-2"/>
    </source>
</evidence>
<keyword evidence="3" id="KW-0560">Oxidoreductase</keyword>
<dbReference type="InterPro" id="IPR036812">
    <property type="entry name" value="NAD(P)_OxRdtase_dom_sf"/>
</dbReference>
<feature type="binding site" evidence="6">
    <location>
        <position position="105"/>
    </location>
    <ligand>
        <name>substrate</name>
    </ligand>
</feature>
<dbReference type="PROSITE" id="PS00798">
    <property type="entry name" value="ALDOKETO_REDUCTASE_1"/>
    <property type="match status" value="1"/>
</dbReference>
<protein>
    <submittedName>
        <fullName evidence="9">Diketogulonate reductase-like aldo/keto reductase</fullName>
    </submittedName>
</protein>
<evidence type="ECO:0000313" key="10">
    <source>
        <dbReference type="Proteomes" id="UP000245396"/>
    </source>
</evidence>
<sequence length="276" mass="30050">MHNVNANGASIPALGLGTWTLKGDACAEMVSRALSVGYRHIDTARIYRNEAEVGAGLRAAGVARDEVFVTTKVWWTDNAPGDFERSTEASLKDLGLDHVDLLMIHWPNPDIPLEETIGALNAARCRGLARHIGVANFPTGLLARAIELSDAPLVADQVEYHPYLNQAKILGMCRENGLAAVSYCPLFRAGGLFEEPAVQDAAARHGKTPGQVVLRWHVQQEGGVAIPRTTRPERLVENISIFDFALSEQEMAAISALGDANHRICDYDFSPQWDSV</sequence>
<keyword evidence="2" id="KW-0521">NADP</keyword>
<dbReference type="GO" id="GO:0051596">
    <property type="term" value="P:methylglyoxal catabolic process"/>
    <property type="evidence" value="ECO:0007669"/>
    <property type="project" value="TreeGrafter"/>
</dbReference>
<dbReference type="OrthoDB" id="9804790at2"/>
<dbReference type="EMBL" id="QGGG01000017">
    <property type="protein sequence ID" value="PWJ77676.1"/>
    <property type="molecule type" value="Genomic_DNA"/>
</dbReference>
<comment type="caution">
    <text evidence="9">The sequence shown here is derived from an EMBL/GenBank/DDBJ whole genome shotgun (WGS) entry which is preliminary data.</text>
</comment>
<comment type="catalytic activity">
    <reaction evidence="4">
        <text>hydroxyacetone + NADP(+) = methylglyoxal + NADPH + H(+)</text>
        <dbReference type="Rhea" id="RHEA:27986"/>
        <dbReference type="ChEBI" id="CHEBI:15378"/>
        <dbReference type="ChEBI" id="CHEBI:17158"/>
        <dbReference type="ChEBI" id="CHEBI:27957"/>
        <dbReference type="ChEBI" id="CHEBI:57783"/>
        <dbReference type="ChEBI" id="CHEBI:58349"/>
    </reaction>
</comment>
<evidence type="ECO:0000256" key="2">
    <source>
        <dbReference type="ARBA" id="ARBA00022857"/>
    </source>
</evidence>